<accession>A0A812NYT2</accession>
<comment type="caution">
    <text evidence="1">The sequence shown here is derived from an EMBL/GenBank/DDBJ whole genome shotgun (WGS) entry which is preliminary data.</text>
</comment>
<gene>
    <name evidence="1" type="primary">DPY19L3</name>
    <name evidence="1" type="ORF">SNEC2469_LOCUS8842</name>
</gene>
<sequence>MKKPKVAAELRKWALKTFPENGYVNFYQARFLDVDANRPQEAKPFYDKALGLLPNNVKVLTEVILFYDLALQDSKFSASFVERRSRPGKAGEAPLLNLAGPGAGVLMCEAAVAAKNGGHAALSKQLWNRARDLSPLSQCVKNNWPIIYGEKSQEDNSHKLEYTPWAKVKMVIAGGVGLEVGPHHQTNARFLGGETFVVWPPANKTNW</sequence>
<evidence type="ECO:0000313" key="2">
    <source>
        <dbReference type="Proteomes" id="UP000601435"/>
    </source>
</evidence>
<name>A0A812NYT2_9DINO</name>
<organism evidence="1 2">
    <name type="scientific">Symbiodinium necroappetens</name>
    <dbReference type="NCBI Taxonomy" id="1628268"/>
    <lineage>
        <taxon>Eukaryota</taxon>
        <taxon>Sar</taxon>
        <taxon>Alveolata</taxon>
        <taxon>Dinophyceae</taxon>
        <taxon>Suessiales</taxon>
        <taxon>Symbiodiniaceae</taxon>
        <taxon>Symbiodinium</taxon>
    </lineage>
</organism>
<dbReference type="AlphaFoldDB" id="A0A812NYT2"/>
<keyword evidence="2" id="KW-1185">Reference proteome</keyword>
<protein>
    <submittedName>
        <fullName evidence="1">DPY19L3 protein</fullName>
    </submittedName>
</protein>
<dbReference type="OrthoDB" id="537915at2759"/>
<reference evidence="1" key="1">
    <citation type="submission" date="2021-02" db="EMBL/GenBank/DDBJ databases">
        <authorList>
            <person name="Dougan E. K."/>
            <person name="Rhodes N."/>
            <person name="Thang M."/>
            <person name="Chan C."/>
        </authorList>
    </citation>
    <scope>NUCLEOTIDE SEQUENCE</scope>
</reference>
<evidence type="ECO:0000313" key="1">
    <source>
        <dbReference type="EMBL" id="CAE7342629.1"/>
    </source>
</evidence>
<proteinExistence type="predicted"/>
<dbReference type="EMBL" id="CAJNJA010014452">
    <property type="protein sequence ID" value="CAE7342629.1"/>
    <property type="molecule type" value="Genomic_DNA"/>
</dbReference>
<dbReference type="Proteomes" id="UP000601435">
    <property type="component" value="Unassembled WGS sequence"/>
</dbReference>